<feature type="region of interest" description="Disordered" evidence="2">
    <location>
        <begin position="707"/>
        <end position="761"/>
    </location>
</feature>
<evidence type="ECO:0000313" key="3">
    <source>
        <dbReference type="EMBL" id="CAI9760066.1"/>
    </source>
</evidence>
<dbReference type="EMBL" id="OU503039">
    <property type="protein sequence ID" value="CAI9760066.1"/>
    <property type="molecule type" value="Genomic_DNA"/>
</dbReference>
<dbReference type="PANTHER" id="PTHR12634:SF37">
    <property type="entry name" value="SIT4 PHOSPHATASE-ASSOCIATED FAMILY PROTEIN"/>
    <property type="match status" value="1"/>
</dbReference>
<evidence type="ECO:0008006" key="5">
    <source>
        <dbReference type="Google" id="ProtNLM"/>
    </source>
</evidence>
<feature type="compositionally biased region" description="Polar residues" evidence="2">
    <location>
        <begin position="783"/>
        <end position="802"/>
    </location>
</feature>
<feature type="compositionally biased region" description="Polar residues" evidence="2">
    <location>
        <begin position="741"/>
        <end position="752"/>
    </location>
</feature>
<dbReference type="GO" id="GO:0019888">
    <property type="term" value="F:protein phosphatase regulator activity"/>
    <property type="evidence" value="ECO:0007669"/>
    <property type="project" value="TreeGrafter"/>
</dbReference>
<reference evidence="3" key="1">
    <citation type="submission" date="2023-05" db="EMBL/GenBank/DDBJ databases">
        <authorList>
            <person name="Huff M."/>
        </authorList>
    </citation>
    <scope>NUCLEOTIDE SEQUENCE</scope>
</reference>
<feature type="region of interest" description="Disordered" evidence="2">
    <location>
        <begin position="776"/>
        <end position="809"/>
    </location>
</feature>
<sequence>MFWPLARISTTFPVETILDKENFTLEELLDEDEIIQECKALNGRLINFLQERTQVEQLVRYIVEEAPEDAEKQRTSKFPFVACEIFTCEVDIILKALVEDEELMNLLFSFLDPKRPHSTSLAGYFSKVVVCLLLRKTIPLMNYVRIFIILGSCLPLAAEDDSFNELCTNHHDIIRKLIDHIKISSIMEVLIRLIGADEHIYTNYLDSIPWLDDMNVLEMIVEKFSSSDCPGVHANAAETLCAIARYAPPALASKISSPSFIGRLFCHALEESRPKSVLVNLLSVCISLLDPKRLMPGTYHLYNCQMTYGSGINVKPETVEGMLASLGNILKLLDLSSEDMVLLTTYGKLQPPLGKHRLKIIEFISVLLTVSSEAAEKELIRLGSLKGIIELFFEYPYNNFLHHHVENIIVSSLESKNAHFVEHLLQECNLLGKILEAEKNFTLDVDKNKPTVPAEGRRPPRIGNIGHTTRLANKLIQVGNDNRDVQTFFQKNSEWVDWYSNVLLKRNAVENVFQWACGRPTTLQDRTRDSDDDDYRDRDYDVATLANNLSQVFRYGVSKNDDIDEVHGSLERDYEDVYFDDESAEEVISSLRLGDDQDSGSLLTNSDWFAFEDERIVNELPTDPVPSPSSNIEGLEVVNGGADDEVNVNEDEDLAGTATSEQPELKPSLADPAPNNLSENSTESETRVSEKPPEWVEWRVDSDLVELSDPTSTLPPNSPECELHVESDIQPDNAGSDKADASQSSVTASVENCKSDAGGGSSYLIKIDLGAKISQPAEAGEGISSTGHVDSLTSTEGSSGHVTESEEKN</sequence>
<dbReference type="AlphaFoldDB" id="A0AAD1YYX5"/>
<organism evidence="3 4">
    <name type="scientific">Fraxinus pennsylvanica</name>
    <dbReference type="NCBI Taxonomy" id="56036"/>
    <lineage>
        <taxon>Eukaryota</taxon>
        <taxon>Viridiplantae</taxon>
        <taxon>Streptophyta</taxon>
        <taxon>Embryophyta</taxon>
        <taxon>Tracheophyta</taxon>
        <taxon>Spermatophyta</taxon>
        <taxon>Magnoliopsida</taxon>
        <taxon>eudicotyledons</taxon>
        <taxon>Gunneridae</taxon>
        <taxon>Pentapetalae</taxon>
        <taxon>asterids</taxon>
        <taxon>lamiids</taxon>
        <taxon>Lamiales</taxon>
        <taxon>Oleaceae</taxon>
        <taxon>Oleeae</taxon>
        <taxon>Fraxinus</taxon>
    </lineage>
</organism>
<dbReference type="Pfam" id="PF04499">
    <property type="entry name" value="SAPS"/>
    <property type="match status" value="1"/>
</dbReference>
<proteinExistence type="inferred from homology"/>
<dbReference type="PANTHER" id="PTHR12634">
    <property type="entry name" value="SIT4 YEAST -ASSOCIATING PROTEIN-RELATED"/>
    <property type="match status" value="1"/>
</dbReference>
<feature type="compositionally biased region" description="Basic and acidic residues" evidence="2">
    <location>
        <begin position="684"/>
        <end position="695"/>
    </location>
</feature>
<evidence type="ECO:0000256" key="1">
    <source>
        <dbReference type="ARBA" id="ARBA00006180"/>
    </source>
</evidence>
<evidence type="ECO:0000313" key="4">
    <source>
        <dbReference type="Proteomes" id="UP000834106"/>
    </source>
</evidence>
<accession>A0AAD1YYX5</accession>
<feature type="region of interest" description="Disordered" evidence="2">
    <location>
        <begin position="654"/>
        <end position="695"/>
    </location>
</feature>
<evidence type="ECO:0000256" key="2">
    <source>
        <dbReference type="SAM" id="MobiDB-lite"/>
    </source>
</evidence>
<dbReference type="InterPro" id="IPR016024">
    <property type="entry name" value="ARM-type_fold"/>
</dbReference>
<gene>
    <name evidence="3" type="ORF">FPE_LOCUS7496</name>
</gene>
<dbReference type="SUPFAM" id="SSF48371">
    <property type="entry name" value="ARM repeat"/>
    <property type="match status" value="1"/>
</dbReference>
<dbReference type="GO" id="GO:0019903">
    <property type="term" value="F:protein phosphatase binding"/>
    <property type="evidence" value="ECO:0007669"/>
    <property type="project" value="InterPro"/>
</dbReference>
<dbReference type="Proteomes" id="UP000834106">
    <property type="component" value="Chromosome 4"/>
</dbReference>
<name>A0AAD1YYX5_9LAMI</name>
<keyword evidence="4" id="KW-1185">Reference proteome</keyword>
<dbReference type="InterPro" id="IPR007587">
    <property type="entry name" value="SAPS"/>
</dbReference>
<comment type="similarity">
    <text evidence="1">Belongs to the SAPS family.</text>
</comment>
<protein>
    <recommendedName>
        <fullName evidence="5">SIT4 phosphatase-associated family protein</fullName>
    </recommendedName>
</protein>